<feature type="transmembrane region" description="Helical" evidence="1">
    <location>
        <begin position="48"/>
        <end position="67"/>
    </location>
</feature>
<keyword evidence="3" id="KW-1185">Reference proteome</keyword>
<name>A0A7S9DWX2_9ALTE</name>
<accession>A0A7S9DWX2</accession>
<organism evidence="2 3">
    <name type="scientific">Salinimonas marina</name>
    <dbReference type="NCBI Taxonomy" id="2785918"/>
    <lineage>
        <taxon>Bacteria</taxon>
        <taxon>Pseudomonadati</taxon>
        <taxon>Pseudomonadota</taxon>
        <taxon>Gammaproteobacteria</taxon>
        <taxon>Alteromonadales</taxon>
        <taxon>Alteromonadaceae</taxon>
        <taxon>Alteromonas/Salinimonas group</taxon>
        <taxon>Salinimonas</taxon>
    </lineage>
</organism>
<reference evidence="2 3" key="1">
    <citation type="submission" date="2020-11" db="EMBL/GenBank/DDBJ databases">
        <title>Complete genome sequence for Salinimonas sp. strain G2-b.</title>
        <authorList>
            <person name="Park S.-J."/>
        </authorList>
    </citation>
    <scope>NUCLEOTIDE SEQUENCE [LARGE SCALE GENOMIC DNA]</scope>
    <source>
        <strain evidence="2 3">G2-b</strain>
    </source>
</reference>
<dbReference type="AlphaFoldDB" id="A0A7S9DWX2"/>
<feature type="transmembrane region" description="Helical" evidence="1">
    <location>
        <begin position="14"/>
        <end position="36"/>
    </location>
</feature>
<feature type="transmembrane region" description="Helical" evidence="1">
    <location>
        <begin position="102"/>
        <end position="119"/>
    </location>
</feature>
<gene>
    <name evidence="2" type="ORF">IT774_15025</name>
</gene>
<dbReference type="Proteomes" id="UP000595095">
    <property type="component" value="Chromosome"/>
</dbReference>
<keyword evidence="1" id="KW-1133">Transmembrane helix</keyword>
<dbReference type="GO" id="GO:0016020">
    <property type="term" value="C:membrane"/>
    <property type="evidence" value="ECO:0007669"/>
    <property type="project" value="InterPro"/>
</dbReference>
<dbReference type="Pfam" id="PF03203">
    <property type="entry name" value="MerC"/>
    <property type="match status" value="1"/>
</dbReference>
<evidence type="ECO:0000313" key="3">
    <source>
        <dbReference type="Proteomes" id="UP000595095"/>
    </source>
</evidence>
<protein>
    <submittedName>
        <fullName evidence="2">MerC domain-containing protein</fullName>
    </submittedName>
</protein>
<keyword evidence="1" id="KW-0472">Membrane</keyword>
<evidence type="ECO:0000313" key="2">
    <source>
        <dbReference type="EMBL" id="QPG05393.1"/>
    </source>
</evidence>
<keyword evidence="1" id="KW-0812">Transmembrane</keyword>
<proteinExistence type="predicted"/>
<dbReference type="RefSeq" id="WP_195810483.1">
    <property type="nucleotide sequence ID" value="NZ_CP064795.1"/>
</dbReference>
<dbReference type="InterPro" id="IPR004891">
    <property type="entry name" value="Mercury-R_MerC"/>
</dbReference>
<dbReference type="EMBL" id="CP064795">
    <property type="protein sequence ID" value="QPG05393.1"/>
    <property type="molecule type" value="Genomic_DNA"/>
</dbReference>
<dbReference type="KEGG" id="smaa:IT774_15025"/>
<evidence type="ECO:0000256" key="1">
    <source>
        <dbReference type="SAM" id="Phobius"/>
    </source>
</evidence>
<dbReference type="GO" id="GO:0015097">
    <property type="term" value="F:mercury ion transmembrane transporter activity"/>
    <property type="evidence" value="ECO:0007669"/>
    <property type="project" value="InterPro"/>
</dbReference>
<sequence length="146" mass="16247">MSLATDNPTKLDRLGIWISGLCAFHCLSLPVVIPLLPLISSTFFAQTWFERTILSISMLIGAVALFSGALRYHGRYYPVVMLAAGGLIYWHKNMFGEQYEPFTIATGALLIVIAHYINIRLCRESRGRRSTTTSAPLNKTVQSSTH</sequence>